<dbReference type="GO" id="GO:0023052">
    <property type="term" value="P:signaling"/>
    <property type="evidence" value="ECO:0007669"/>
    <property type="project" value="InterPro"/>
</dbReference>
<dbReference type="Proteomes" id="UP001372834">
    <property type="component" value="Unassembled WGS sequence"/>
</dbReference>
<dbReference type="GO" id="GO:0099572">
    <property type="term" value="C:postsynaptic specialization"/>
    <property type="evidence" value="ECO:0007669"/>
    <property type="project" value="TreeGrafter"/>
</dbReference>
<evidence type="ECO:0000256" key="1">
    <source>
        <dbReference type="ARBA" id="ARBA00008839"/>
    </source>
</evidence>
<evidence type="ECO:0000313" key="4">
    <source>
        <dbReference type="Proteomes" id="UP001359485"/>
    </source>
</evidence>
<dbReference type="InterPro" id="IPR005026">
    <property type="entry name" value="SAPAP"/>
</dbReference>
<dbReference type="EMBL" id="JAWJWF010000048">
    <property type="protein sequence ID" value="KAK6620192.1"/>
    <property type="molecule type" value="Genomic_DNA"/>
</dbReference>
<reference evidence="3 5" key="1">
    <citation type="submission" date="2023-10" db="EMBL/GenBank/DDBJ databases">
        <title>Genomes of two closely related lineages of the louse Polyplax serrata with different host specificities.</title>
        <authorList>
            <person name="Martinu J."/>
            <person name="Tarabai H."/>
            <person name="Stefka J."/>
            <person name="Hypsa V."/>
        </authorList>
    </citation>
    <scope>NUCLEOTIDE SEQUENCE [LARGE SCALE GENOMIC DNA]</scope>
    <source>
        <strain evidence="2">98ZLc_SE</strain>
        <strain evidence="3">HR10_N</strain>
    </source>
</reference>
<dbReference type="Pfam" id="PF03359">
    <property type="entry name" value="GKAP"/>
    <property type="match status" value="1"/>
</dbReference>
<dbReference type="PANTHER" id="PTHR12353">
    <property type="entry name" value="DISKS LARGE-ASSOCIATED PROTEIN DAP SAP90/PSD-95-ASSOCIATED PROTEIN"/>
    <property type="match status" value="1"/>
</dbReference>
<comment type="similarity">
    <text evidence="1">Belongs to the SAPAP family.</text>
</comment>
<dbReference type="GO" id="GO:0060090">
    <property type="term" value="F:molecular adaptor activity"/>
    <property type="evidence" value="ECO:0007669"/>
    <property type="project" value="TreeGrafter"/>
</dbReference>
<protein>
    <submittedName>
        <fullName evidence="3">Uncharacterized protein</fullName>
    </submittedName>
</protein>
<dbReference type="AlphaFoldDB" id="A0AAN8S9R4"/>
<dbReference type="GO" id="GO:0098978">
    <property type="term" value="C:glutamatergic synapse"/>
    <property type="evidence" value="ECO:0007669"/>
    <property type="project" value="TreeGrafter"/>
</dbReference>
<gene>
    <name evidence="3" type="ORF">RUM43_011733</name>
    <name evidence="2" type="ORF">RUM44_006593</name>
</gene>
<accession>A0AAN8S9R4</accession>
<dbReference type="Proteomes" id="UP001359485">
    <property type="component" value="Unassembled WGS sequence"/>
</dbReference>
<evidence type="ECO:0000313" key="3">
    <source>
        <dbReference type="EMBL" id="KAK6634333.1"/>
    </source>
</evidence>
<proteinExistence type="inferred from homology"/>
<comment type="caution">
    <text evidence="3">The sequence shown here is derived from an EMBL/GenBank/DDBJ whole genome shotgun (WGS) entry which is preliminary data.</text>
</comment>
<dbReference type="PANTHER" id="PTHR12353:SF31">
    <property type="entry name" value="LD44824P"/>
    <property type="match status" value="1"/>
</dbReference>
<evidence type="ECO:0000313" key="2">
    <source>
        <dbReference type="EMBL" id="KAK6620192.1"/>
    </source>
</evidence>
<name>A0AAN8S9R4_POLSC</name>
<sequence length="124" mass="14386">MDVEVENGNYFLKLLRAETSRLNNLVCSTENELEDDSMIPEDIRGKMRVAIGKGRMLLKKKFVTFEELCFRNLGIKSDVRYPVTAEDLAGYWDTIVLQILQVYSIFDEVDASRKNEWKSKSLEL</sequence>
<dbReference type="EMBL" id="JAWJWE010000005">
    <property type="protein sequence ID" value="KAK6634333.1"/>
    <property type="molecule type" value="Genomic_DNA"/>
</dbReference>
<keyword evidence="4" id="KW-1185">Reference proteome</keyword>
<organism evidence="3 5">
    <name type="scientific">Polyplax serrata</name>
    <name type="common">Common mouse louse</name>
    <dbReference type="NCBI Taxonomy" id="468196"/>
    <lineage>
        <taxon>Eukaryota</taxon>
        <taxon>Metazoa</taxon>
        <taxon>Ecdysozoa</taxon>
        <taxon>Arthropoda</taxon>
        <taxon>Hexapoda</taxon>
        <taxon>Insecta</taxon>
        <taxon>Pterygota</taxon>
        <taxon>Neoptera</taxon>
        <taxon>Paraneoptera</taxon>
        <taxon>Psocodea</taxon>
        <taxon>Troctomorpha</taxon>
        <taxon>Phthiraptera</taxon>
        <taxon>Anoplura</taxon>
        <taxon>Polyplacidae</taxon>
        <taxon>Polyplax</taxon>
    </lineage>
</organism>
<evidence type="ECO:0000313" key="5">
    <source>
        <dbReference type="Proteomes" id="UP001372834"/>
    </source>
</evidence>